<name>A0A9P7Z4U5_9HELO</name>
<evidence type="ECO:0000259" key="4">
    <source>
        <dbReference type="PROSITE" id="PS50048"/>
    </source>
</evidence>
<evidence type="ECO:0000256" key="1">
    <source>
        <dbReference type="ARBA" id="ARBA00022723"/>
    </source>
</evidence>
<dbReference type="Pfam" id="PF00172">
    <property type="entry name" value="Zn_clus"/>
    <property type="match status" value="1"/>
</dbReference>
<proteinExistence type="predicted"/>
<dbReference type="Proteomes" id="UP000887226">
    <property type="component" value="Unassembled WGS sequence"/>
</dbReference>
<dbReference type="PANTHER" id="PTHR47425:SF2">
    <property type="entry name" value="FARB-RELATED"/>
    <property type="match status" value="1"/>
</dbReference>
<dbReference type="PANTHER" id="PTHR47425">
    <property type="entry name" value="FARB-RELATED"/>
    <property type="match status" value="1"/>
</dbReference>
<dbReference type="AlphaFoldDB" id="A0A9P7Z4U5"/>
<evidence type="ECO:0000313" key="5">
    <source>
        <dbReference type="EMBL" id="KAG9245306.1"/>
    </source>
</evidence>
<organism evidence="5 6">
    <name type="scientific">Calycina marina</name>
    <dbReference type="NCBI Taxonomy" id="1763456"/>
    <lineage>
        <taxon>Eukaryota</taxon>
        <taxon>Fungi</taxon>
        <taxon>Dikarya</taxon>
        <taxon>Ascomycota</taxon>
        <taxon>Pezizomycotina</taxon>
        <taxon>Leotiomycetes</taxon>
        <taxon>Helotiales</taxon>
        <taxon>Pezizellaceae</taxon>
        <taxon>Calycina</taxon>
    </lineage>
</organism>
<dbReference type="GO" id="GO:0006351">
    <property type="term" value="P:DNA-templated transcription"/>
    <property type="evidence" value="ECO:0007669"/>
    <property type="project" value="InterPro"/>
</dbReference>
<accession>A0A9P7Z4U5</accession>
<gene>
    <name evidence="5" type="ORF">BJ878DRAFT_419498</name>
</gene>
<feature type="domain" description="Zn(2)-C6 fungal-type" evidence="4">
    <location>
        <begin position="56"/>
        <end position="95"/>
    </location>
</feature>
<dbReference type="InterPro" id="IPR052761">
    <property type="entry name" value="Fungal_Detox/Toxin_TFs"/>
</dbReference>
<protein>
    <submittedName>
        <fullName evidence="5">Fungal-specific transcription factor domain-containing protein</fullName>
    </submittedName>
</protein>
<evidence type="ECO:0000313" key="6">
    <source>
        <dbReference type="Proteomes" id="UP000887226"/>
    </source>
</evidence>
<dbReference type="SUPFAM" id="SSF57701">
    <property type="entry name" value="Zn2/Cys6 DNA-binding domain"/>
    <property type="match status" value="1"/>
</dbReference>
<dbReference type="InterPro" id="IPR036864">
    <property type="entry name" value="Zn2-C6_fun-type_DNA-bd_sf"/>
</dbReference>
<keyword evidence="6" id="KW-1185">Reference proteome</keyword>
<dbReference type="OrthoDB" id="4451586at2759"/>
<sequence>MSSVERQLLEALGGSIEPQSPASTDSGENNKKRTPVSAGLDSNGNPKPVKRRAAKACAACRARKVRCDVMQRYHITADGEVTCSNCTMDGIKCVIEESKRRKKHLGRQASNPMVPQAPAMNDAQAWRNGLVNPTNIANSGSDAHARRWSSSTNMSNEVANNEFAGHIPHPIYQTATSNIGKESMRRSSFIHPGFEPDPTYALVTSAAIGGDLKATKIDPTPNIAQPKLKHVLPGYLKPLPQRMTSVDIDYLFAKGALSLPDIPIQNALVRGYLEYVHPYMPLIEFQEVLQIIEDGTGASGNMSLLLFQAIMFAGTAFVDMEHLRSAGYSTRKAARKAFFQKARVLYNFDYEVDRVSLVQSLLLMTYWYETPDDQKDTWHWMGVAISLAQTIGMHRNPENSSMEPSKKKLWKRIWWSCFMRDRLVALGMRRPTRVKDEDYDVPMLTEDDFEIGPIPNNITIIPKDSLMRDVSAQKELAQMCIGKAKLCLCISHVLSAQYSVLVKHQGMQAREGSTRSSVMLFPKKLEQTDEVKICDDELTTWINGLPAECQYSSDIKTGSTGPSLVVQRSLLHMIYFTTLSALHRPQVLPAASTLEPDKTRELQDLSRKKVREASREITRISQDLHASGLERYLPTTGVTVLLPAIIIHLLDIKSCNEDVRQTATDGFCLCMAVLEKLRDNYASADFATQFLEAAIRKAEIDVGSIHKQSKTSSATHAEKERKTQTQLQEAHEAYVTRARHTPPLTLGDKRTGSLQGFQGSAMMDIGMAVGGASTNKAISALTPPEHNEYEQLSTDHFNGMSFTPGPGAEGDAVNVDYSDYLNFNGDTDWSLPLDEGAHGER</sequence>
<dbReference type="EMBL" id="MU253854">
    <property type="protein sequence ID" value="KAG9245306.1"/>
    <property type="molecule type" value="Genomic_DNA"/>
</dbReference>
<dbReference type="SMART" id="SM00906">
    <property type="entry name" value="Fungal_trans"/>
    <property type="match status" value="1"/>
</dbReference>
<dbReference type="GO" id="GO:0003677">
    <property type="term" value="F:DNA binding"/>
    <property type="evidence" value="ECO:0007669"/>
    <property type="project" value="InterPro"/>
</dbReference>
<evidence type="ECO:0000256" key="2">
    <source>
        <dbReference type="ARBA" id="ARBA00023242"/>
    </source>
</evidence>
<dbReference type="CDD" id="cd12148">
    <property type="entry name" value="fungal_TF_MHR"/>
    <property type="match status" value="1"/>
</dbReference>
<reference evidence="5" key="1">
    <citation type="journal article" date="2021" name="IMA Fungus">
        <title>Genomic characterization of three marine fungi, including Emericellopsis atlantica sp. nov. with signatures of a generalist lifestyle and marine biomass degradation.</title>
        <authorList>
            <person name="Hagestad O.C."/>
            <person name="Hou L."/>
            <person name="Andersen J.H."/>
            <person name="Hansen E.H."/>
            <person name="Altermark B."/>
            <person name="Li C."/>
            <person name="Kuhnert E."/>
            <person name="Cox R.J."/>
            <person name="Crous P.W."/>
            <person name="Spatafora J.W."/>
            <person name="Lail K."/>
            <person name="Amirebrahimi M."/>
            <person name="Lipzen A."/>
            <person name="Pangilinan J."/>
            <person name="Andreopoulos W."/>
            <person name="Hayes R.D."/>
            <person name="Ng V."/>
            <person name="Grigoriev I.V."/>
            <person name="Jackson S.A."/>
            <person name="Sutton T.D.S."/>
            <person name="Dobson A.D.W."/>
            <person name="Rama T."/>
        </authorList>
    </citation>
    <scope>NUCLEOTIDE SEQUENCE</scope>
    <source>
        <strain evidence="5">TRa3180A</strain>
    </source>
</reference>
<dbReference type="InterPro" id="IPR007219">
    <property type="entry name" value="XnlR_reg_dom"/>
</dbReference>
<dbReference type="SMART" id="SM00066">
    <property type="entry name" value="GAL4"/>
    <property type="match status" value="1"/>
</dbReference>
<dbReference type="GO" id="GO:0008270">
    <property type="term" value="F:zinc ion binding"/>
    <property type="evidence" value="ECO:0007669"/>
    <property type="project" value="InterPro"/>
</dbReference>
<keyword evidence="1" id="KW-0479">Metal-binding</keyword>
<dbReference type="Pfam" id="PF04082">
    <property type="entry name" value="Fungal_trans"/>
    <property type="match status" value="1"/>
</dbReference>
<dbReference type="Gene3D" id="4.10.240.10">
    <property type="entry name" value="Zn(2)-C6 fungal-type DNA-binding domain"/>
    <property type="match status" value="1"/>
</dbReference>
<feature type="region of interest" description="Disordered" evidence="3">
    <location>
        <begin position="1"/>
        <end position="51"/>
    </location>
</feature>
<keyword evidence="2" id="KW-0539">Nucleus</keyword>
<dbReference type="PROSITE" id="PS50048">
    <property type="entry name" value="ZN2_CY6_FUNGAL_2"/>
    <property type="match status" value="1"/>
</dbReference>
<evidence type="ECO:0000256" key="3">
    <source>
        <dbReference type="SAM" id="MobiDB-lite"/>
    </source>
</evidence>
<dbReference type="InterPro" id="IPR001138">
    <property type="entry name" value="Zn2Cys6_DnaBD"/>
</dbReference>
<dbReference type="GO" id="GO:0000981">
    <property type="term" value="F:DNA-binding transcription factor activity, RNA polymerase II-specific"/>
    <property type="evidence" value="ECO:0007669"/>
    <property type="project" value="InterPro"/>
</dbReference>
<comment type="caution">
    <text evidence="5">The sequence shown here is derived from an EMBL/GenBank/DDBJ whole genome shotgun (WGS) entry which is preliminary data.</text>
</comment>
<feature type="compositionally biased region" description="Polar residues" evidence="3">
    <location>
        <begin position="17"/>
        <end position="27"/>
    </location>
</feature>